<gene>
    <name evidence="3" type="ORF">N802_13310</name>
</gene>
<dbReference type="PANTHER" id="PTHR35601">
    <property type="entry name" value="TOXIN RELE"/>
    <property type="match status" value="1"/>
</dbReference>
<dbReference type="RefSeq" id="WP_035912616.1">
    <property type="nucleotide sequence ID" value="NZ_AVPJ01000002.1"/>
</dbReference>
<dbReference type="AlphaFoldDB" id="A0A0A0JE29"/>
<dbReference type="SUPFAM" id="SSF143011">
    <property type="entry name" value="RelE-like"/>
    <property type="match status" value="1"/>
</dbReference>
<dbReference type="OrthoDB" id="5326046at2"/>
<protein>
    <submittedName>
        <fullName evidence="3">Plasmid stabilization protein</fullName>
    </submittedName>
</protein>
<dbReference type="InterPro" id="IPR035093">
    <property type="entry name" value="RelE/ParE_toxin_dom_sf"/>
</dbReference>
<evidence type="ECO:0000256" key="1">
    <source>
        <dbReference type="ARBA" id="ARBA00006226"/>
    </source>
</evidence>
<keyword evidence="2" id="KW-1277">Toxin-antitoxin system</keyword>
<dbReference type="Gene3D" id="3.30.2310.20">
    <property type="entry name" value="RelE-like"/>
    <property type="match status" value="1"/>
</dbReference>
<dbReference type="Pfam" id="PF05016">
    <property type="entry name" value="ParE_toxin"/>
    <property type="match status" value="1"/>
</dbReference>
<dbReference type="eggNOG" id="COG2026">
    <property type="taxonomic scope" value="Bacteria"/>
</dbReference>
<name>A0A0A0JE29_9MICO</name>
<comment type="similarity">
    <text evidence="1">Belongs to the RelE toxin family.</text>
</comment>
<dbReference type="STRING" id="1385520.N802_13310"/>
<accession>A0A0A0JE29</accession>
<evidence type="ECO:0000313" key="3">
    <source>
        <dbReference type="EMBL" id="KGN34322.1"/>
    </source>
</evidence>
<dbReference type="InterPro" id="IPR007712">
    <property type="entry name" value="RelE/ParE_toxin"/>
</dbReference>
<evidence type="ECO:0000256" key="2">
    <source>
        <dbReference type="ARBA" id="ARBA00022649"/>
    </source>
</evidence>
<dbReference type="PANTHER" id="PTHR35601:SF1">
    <property type="entry name" value="TOXIN RELE"/>
    <property type="match status" value="1"/>
</dbReference>
<proteinExistence type="inferred from homology"/>
<dbReference type="Proteomes" id="UP000030002">
    <property type="component" value="Unassembled WGS sequence"/>
</dbReference>
<comment type="caution">
    <text evidence="3">The sequence shown here is derived from an EMBL/GenBank/DDBJ whole genome shotgun (WGS) entry which is preliminary data.</text>
</comment>
<dbReference type="EMBL" id="AVPJ01000002">
    <property type="protein sequence ID" value="KGN34322.1"/>
    <property type="molecule type" value="Genomic_DNA"/>
</dbReference>
<keyword evidence="4" id="KW-1185">Reference proteome</keyword>
<sequence length="94" mass="11063">MTDERERVHEVVFAASAQRDLRDIPPRIVPAIIEFAFGELARKPRSVGKPLQRELEGLWGARRGPYRILYEIVEDRLLVLVIQVDHRSDVYRRR</sequence>
<evidence type="ECO:0000313" key="4">
    <source>
        <dbReference type="Proteomes" id="UP000030002"/>
    </source>
</evidence>
<organism evidence="3 4">
    <name type="scientific">Knoellia sinensis KCTC 19936</name>
    <dbReference type="NCBI Taxonomy" id="1385520"/>
    <lineage>
        <taxon>Bacteria</taxon>
        <taxon>Bacillati</taxon>
        <taxon>Actinomycetota</taxon>
        <taxon>Actinomycetes</taxon>
        <taxon>Micrococcales</taxon>
        <taxon>Intrasporangiaceae</taxon>
        <taxon>Knoellia</taxon>
    </lineage>
</organism>
<reference evidence="3 4" key="1">
    <citation type="submission" date="2013-08" db="EMBL/GenBank/DDBJ databases">
        <title>The genome sequence of Knoellia sinensis.</title>
        <authorList>
            <person name="Zhu W."/>
            <person name="Wang G."/>
        </authorList>
    </citation>
    <scope>NUCLEOTIDE SEQUENCE [LARGE SCALE GENOMIC DNA]</scope>
    <source>
        <strain evidence="3 4">KCTC 19936</strain>
    </source>
</reference>